<dbReference type="Gene3D" id="1.10.340.70">
    <property type="match status" value="1"/>
</dbReference>
<dbReference type="GO" id="GO:0004190">
    <property type="term" value="F:aspartic-type endopeptidase activity"/>
    <property type="evidence" value="ECO:0007669"/>
    <property type="project" value="UniProtKB-KW"/>
</dbReference>
<dbReference type="InterPro" id="IPR012337">
    <property type="entry name" value="RNaseH-like_sf"/>
</dbReference>
<dbReference type="Pfam" id="PF17919">
    <property type="entry name" value="RT_RNaseH_2"/>
    <property type="match status" value="1"/>
</dbReference>
<evidence type="ECO:0000256" key="12">
    <source>
        <dbReference type="ARBA" id="ARBA00022908"/>
    </source>
</evidence>
<evidence type="ECO:0000256" key="15">
    <source>
        <dbReference type="ARBA" id="ARBA00023268"/>
    </source>
</evidence>
<dbReference type="InterPro" id="IPR021109">
    <property type="entry name" value="Peptidase_aspartic_dom_sf"/>
</dbReference>
<dbReference type="Pfam" id="PF00665">
    <property type="entry name" value="rve"/>
    <property type="match status" value="1"/>
</dbReference>
<evidence type="ECO:0000259" key="21">
    <source>
        <dbReference type="PROSITE" id="PS50994"/>
    </source>
</evidence>
<dbReference type="Gene3D" id="3.10.20.370">
    <property type="match status" value="1"/>
</dbReference>
<feature type="compositionally biased region" description="Basic and acidic residues" evidence="18">
    <location>
        <begin position="346"/>
        <end position="356"/>
    </location>
</feature>
<feature type="region of interest" description="Disordered" evidence="18">
    <location>
        <begin position="1624"/>
        <end position="1733"/>
    </location>
</feature>
<reference evidence="23" key="1">
    <citation type="submission" date="2025-08" db="UniProtKB">
        <authorList>
            <consortium name="RefSeq"/>
        </authorList>
    </citation>
    <scope>IDENTIFICATION</scope>
    <source>
        <strain evidence="23">Wakin</strain>
        <tissue evidence="23">Muscle</tissue>
    </source>
</reference>
<evidence type="ECO:0000259" key="19">
    <source>
        <dbReference type="PROSITE" id="PS50158"/>
    </source>
</evidence>
<feature type="domain" description="Integrase catalytic" evidence="21">
    <location>
        <begin position="1341"/>
        <end position="1499"/>
    </location>
</feature>
<dbReference type="GO" id="GO:0015074">
    <property type="term" value="P:DNA integration"/>
    <property type="evidence" value="ECO:0007669"/>
    <property type="project" value="UniProtKB-KW"/>
</dbReference>
<proteinExistence type="inferred from homology"/>
<keyword evidence="8" id="KW-0255">Endonuclease</keyword>
<dbReference type="EC" id="3.1.26.4" evidence="2"/>
<dbReference type="OrthoDB" id="4369127at2759"/>
<dbReference type="GO" id="GO:0006508">
    <property type="term" value="P:proteolysis"/>
    <property type="evidence" value="ECO:0007669"/>
    <property type="project" value="UniProtKB-KW"/>
</dbReference>
<keyword evidence="7" id="KW-0064">Aspartyl protease</keyword>
<dbReference type="InterPro" id="IPR001584">
    <property type="entry name" value="Integrase_cat-core"/>
</dbReference>
<evidence type="ECO:0000256" key="11">
    <source>
        <dbReference type="ARBA" id="ARBA00022884"/>
    </source>
</evidence>
<dbReference type="SUPFAM" id="SSF57756">
    <property type="entry name" value="Retrovirus zinc finger-like domains"/>
    <property type="match status" value="1"/>
</dbReference>
<keyword evidence="6" id="KW-0540">Nuclease</keyword>
<dbReference type="RefSeq" id="XP_026051402.1">
    <property type="nucleotide sequence ID" value="XM_026195617.1"/>
</dbReference>
<feature type="region of interest" description="Disordered" evidence="18">
    <location>
        <begin position="328"/>
        <end position="362"/>
    </location>
</feature>
<evidence type="ECO:0000256" key="8">
    <source>
        <dbReference type="ARBA" id="ARBA00022759"/>
    </source>
</evidence>
<dbReference type="FunFam" id="3.30.70.270:FF:000020">
    <property type="entry name" value="Transposon Tf2-6 polyprotein-like Protein"/>
    <property type="match status" value="1"/>
</dbReference>
<dbReference type="InterPro" id="IPR036397">
    <property type="entry name" value="RNaseH_sf"/>
</dbReference>
<evidence type="ECO:0000256" key="4">
    <source>
        <dbReference type="ARBA" id="ARBA00022679"/>
    </source>
</evidence>
<keyword evidence="17" id="KW-0863">Zinc-finger</keyword>
<dbReference type="GO" id="GO:0003723">
    <property type="term" value="F:RNA binding"/>
    <property type="evidence" value="ECO:0007669"/>
    <property type="project" value="UniProtKB-KW"/>
</dbReference>
<feature type="compositionally biased region" description="Polar residues" evidence="18">
    <location>
        <begin position="329"/>
        <end position="344"/>
    </location>
</feature>
<dbReference type="FunFam" id="3.10.10.10:FF:000007">
    <property type="entry name" value="Retrovirus-related Pol polyprotein from transposon 17.6-like Protein"/>
    <property type="match status" value="1"/>
</dbReference>
<evidence type="ECO:0000256" key="9">
    <source>
        <dbReference type="ARBA" id="ARBA00022801"/>
    </source>
</evidence>
<keyword evidence="17" id="KW-0479">Metal-binding</keyword>
<dbReference type="Gene3D" id="3.10.10.10">
    <property type="entry name" value="HIV Type 1 Reverse Transcriptase, subunit A, domain 1"/>
    <property type="match status" value="1"/>
</dbReference>
<organism evidence="22 23">
    <name type="scientific">Carassius auratus</name>
    <name type="common">Goldfish</name>
    <dbReference type="NCBI Taxonomy" id="7957"/>
    <lineage>
        <taxon>Eukaryota</taxon>
        <taxon>Metazoa</taxon>
        <taxon>Chordata</taxon>
        <taxon>Craniata</taxon>
        <taxon>Vertebrata</taxon>
        <taxon>Euteleostomi</taxon>
        <taxon>Actinopterygii</taxon>
        <taxon>Neopterygii</taxon>
        <taxon>Teleostei</taxon>
        <taxon>Ostariophysi</taxon>
        <taxon>Cypriniformes</taxon>
        <taxon>Cyprinidae</taxon>
        <taxon>Cyprininae</taxon>
        <taxon>Carassius</taxon>
    </lineage>
</organism>
<keyword evidence="22" id="KW-1185">Reference proteome</keyword>
<dbReference type="InterPro" id="IPR048270">
    <property type="entry name" value="PNMA_C"/>
</dbReference>
<dbReference type="InterPro" id="IPR001878">
    <property type="entry name" value="Znf_CCHC"/>
</dbReference>
<dbReference type="InterPro" id="IPR041577">
    <property type="entry name" value="RT_RNaseH_2"/>
</dbReference>
<dbReference type="PROSITE" id="PS50878">
    <property type="entry name" value="RT_POL"/>
    <property type="match status" value="1"/>
</dbReference>
<dbReference type="FunFam" id="1.10.340.70:FF:000001">
    <property type="entry name" value="Retrovirus-related Pol polyprotein from transposon gypsy-like Protein"/>
    <property type="match status" value="1"/>
</dbReference>
<sequence length="1745" mass="197560">MAELDELKKQFEEMQRRFGEQTCMLEQARAEQREALSLAKTVIEQQAAAQRAPSTVYIPRDRKLPEFTGCRSKPGELSIEEWISSMKSAFKVMKIPEEDRIEFVKQYLKDEAKMTVKITLNGKEKSVDEIFDALDQTYGDKLPIGSRLKEFYDRKQMPGETIRSYAYDLQEKLSIIQSREPSRVPDADGVLKEQLVLGLKDDSLRREMKRRVKTEKDLTFIQLMQEAITWSEEEEVQVPSNPRTSTRPRGVVHATTATESSSAPLTLESLHEAIQQIAARQEELFQMVNSKEKLKPAVKENKAKSAPLKDSEGRYICYTCGKPGHTSRRCLQSRENSSRVQPNTAEIEKTADRDTSVLESPGPSVIRSHTADCDTENVSKSLCESAFGDCITIEVKIAGIRTICLLDTGSEVTTITESHFKNHFGEVVLSSANWVRLTAANGLDIPIIGCLEADIECFGKTLHEKCVFVIKESDSNGTELKGLPGIIGMNVLSEVNDLFMTTKDMKKMDRYSHGFREAKVQRVLANIKMQTEALSCGDKIGFVKVAGKQSVTIPPFSERVLEGRCRIPPKVSCQVLVEASSNVSLPKSVLIANVLAKTADGKVPVRVLNSSEKPVKLPPRCRIAALSKPQEVVPRVLVEFEEKENALHVKAVQQHKVKAEISTSEQLPVPVQINLENLTETQRCKLQNLLAKHSDVFSKNDCDFGYTTAVTHSVPTGDAPPIKQRHRRIPPQVFQEVKKHVQDLVSQGILRESSSPWASPAVIVIKKDGSVRFCCDYRRLNKVTCKDAYPLPRVEESLDALGNAQLFSTLDLTSGYFQVAMSEEDRTKTAVTTPFGLFEWTRMPFGLCNAPATFQRLMGVVLGDLTFDILLIYLDDIIVFSKDFETHCQRLEIVFNRLRQHGLKLKPSKCFLLKPEVKFLGHLISSQGIKVDGEKTQVLESWPAPTNVRELRQILGFMSYYRRFVPGFAQLARPLHALVGKGGKEKIIEPLNWTTECQTAFDKLKQCLMSPPVLAYPDFSQSFVLTTDGSLHGLGAVLSQRQGGVERVIAYASRGLRGSEKNDRNYSAFKLELLALKWAVTEKFKEYLIYSKFSVITDHNPLRYLATANLGAVEQRWIAQLSEFDFEVYYKPGRQNTNADVLSRIPSSEEPEQEDSAKDFIRMNSDEVRACLWPVANKHQIVQASVQVSVTRKVPGYSWSDIEEQQKIDPHIAPIYRAVLTNKNLSPVEQRNMDVELKKLSRQFTRLKLKKGVMFRSIFDPRDGEEICQLVVPEPLRYKVYESQHDHCGHFGERSTLERMRRSYYWPTMSKDIQNWIQECKRCALAKDVFPKIRAPMTCTNVSAPLEVLAMDYTVLEESLGGYENVLVLTDMFTRFTVAVPTRNQTAHTTAKALVQHWFVHYGCPARLHSDQGRCFEANVIKELCKVYGIGKSRTTPYHPQGNSQCERFNRTMHDMLRTLPPEKKRNWKQYLPELAMAYNSRIHTSTGYSPFYLMFGRDARMPMDILNGRDLEDSRADNLDDWVKNHHDRLKTAVEVANSAAQEASRRRKRAYDRKSHAALMRPGDRVLLRNHSHRGRNKIQDHWEPLPYTVVKQNHADTPVYTIRPEKGGPCKVVHRDQLKPCTFQSSLPPCTSRRESRAHIGQAHTDSEDSDVLPVPVVTFAPATLTDTQGRRAGGDESEIGIRDHVDEMSADDSVEQSVLESMSSGGSEAESENESITEPRRSQRLNRGTLPVRYRTDYVLK</sequence>
<dbReference type="PANTHER" id="PTHR37984">
    <property type="entry name" value="PROTEIN CBG26694"/>
    <property type="match status" value="1"/>
</dbReference>
<accession>A0A6P6IY94</accession>
<dbReference type="PANTHER" id="PTHR37984:SF5">
    <property type="entry name" value="PROTEIN NYNRIN-LIKE"/>
    <property type="match status" value="1"/>
</dbReference>
<dbReference type="Proteomes" id="UP000515129">
    <property type="component" value="Chromosome 21"/>
</dbReference>
<protein>
    <recommendedName>
        <fullName evidence="16">Gypsy retrotransposon integrase-like protein 1</fullName>
        <ecNumber evidence="2">3.1.26.4</ecNumber>
    </recommendedName>
</protein>
<keyword evidence="4" id="KW-0808">Transferase</keyword>
<dbReference type="FunFam" id="3.10.20.370:FF:000001">
    <property type="entry name" value="Retrovirus-related Pol polyprotein from transposon 17.6-like protein"/>
    <property type="match status" value="1"/>
</dbReference>
<dbReference type="Gene3D" id="3.30.70.270">
    <property type="match status" value="2"/>
</dbReference>
<evidence type="ECO:0000256" key="3">
    <source>
        <dbReference type="ARBA" id="ARBA00022670"/>
    </source>
</evidence>
<dbReference type="InterPro" id="IPR041588">
    <property type="entry name" value="Integrase_H2C2"/>
</dbReference>
<keyword evidence="17" id="KW-0862">Zinc</keyword>
<dbReference type="Gene3D" id="2.40.70.10">
    <property type="entry name" value="Acid Proteases"/>
    <property type="match status" value="1"/>
</dbReference>
<evidence type="ECO:0000256" key="5">
    <source>
        <dbReference type="ARBA" id="ARBA00022695"/>
    </source>
</evidence>
<dbReference type="PROSITE" id="PS00141">
    <property type="entry name" value="ASP_PROTEASE"/>
    <property type="match status" value="1"/>
</dbReference>
<dbReference type="InterPro" id="IPR043128">
    <property type="entry name" value="Rev_trsase/Diguanyl_cyclase"/>
</dbReference>
<dbReference type="GO" id="GO:0003964">
    <property type="term" value="F:RNA-directed DNA polymerase activity"/>
    <property type="evidence" value="ECO:0007669"/>
    <property type="project" value="UniProtKB-KW"/>
</dbReference>
<evidence type="ECO:0000313" key="23">
    <source>
        <dbReference type="RefSeq" id="XP_026051402.1"/>
    </source>
</evidence>
<dbReference type="SMART" id="SM00343">
    <property type="entry name" value="ZnF_C2HC"/>
    <property type="match status" value="1"/>
</dbReference>
<dbReference type="KEGG" id="caua:113038303"/>
<keyword evidence="14" id="KW-0238">DNA-binding</keyword>
<keyword evidence="12" id="KW-0229">DNA integration</keyword>
<evidence type="ECO:0000256" key="2">
    <source>
        <dbReference type="ARBA" id="ARBA00012180"/>
    </source>
</evidence>
<dbReference type="SUPFAM" id="SSF53098">
    <property type="entry name" value="Ribonuclease H-like"/>
    <property type="match status" value="1"/>
</dbReference>
<dbReference type="PROSITE" id="PS50994">
    <property type="entry name" value="INTEGRASE"/>
    <property type="match status" value="1"/>
</dbReference>
<dbReference type="CDD" id="cd09274">
    <property type="entry name" value="RNase_HI_RT_Ty3"/>
    <property type="match status" value="1"/>
</dbReference>
<dbReference type="Gene3D" id="3.30.420.10">
    <property type="entry name" value="Ribonuclease H-like superfamily/Ribonuclease H"/>
    <property type="match status" value="1"/>
</dbReference>
<keyword evidence="3" id="KW-0645">Protease</keyword>
<evidence type="ECO:0000256" key="14">
    <source>
        <dbReference type="ARBA" id="ARBA00023125"/>
    </source>
</evidence>
<name>A0A6P6IY94_CARAU</name>
<feature type="domain" description="Reverse transcriptase" evidence="20">
    <location>
        <begin position="745"/>
        <end position="924"/>
    </location>
</feature>
<dbReference type="Pfam" id="PF17921">
    <property type="entry name" value="Integrase_H2C2"/>
    <property type="match status" value="1"/>
</dbReference>
<dbReference type="CDD" id="cd01647">
    <property type="entry name" value="RT_LTR"/>
    <property type="match status" value="1"/>
</dbReference>
<evidence type="ECO:0000256" key="6">
    <source>
        <dbReference type="ARBA" id="ARBA00022722"/>
    </source>
</evidence>
<dbReference type="InterPro" id="IPR050951">
    <property type="entry name" value="Retrovirus_Pol_polyprotein"/>
</dbReference>
<dbReference type="CDD" id="cd00303">
    <property type="entry name" value="retropepsin_like"/>
    <property type="match status" value="1"/>
</dbReference>
<keyword evidence="15" id="KW-0511">Multifunctional enzyme</keyword>
<dbReference type="SUPFAM" id="SSF56672">
    <property type="entry name" value="DNA/RNA polymerases"/>
    <property type="match status" value="1"/>
</dbReference>
<keyword evidence="11" id="KW-0694">RNA-binding</keyword>
<dbReference type="Pfam" id="PF00078">
    <property type="entry name" value="RVT_1"/>
    <property type="match status" value="1"/>
</dbReference>
<evidence type="ECO:0000259" key="20">
    <source>
        <dbReference type="PROSITE" id="PS50878"/>
    </source>
</evidence>
<dbReference type="InterPro" id="IPR036875">
    <property type="entry name" value="Znf_CCHC_sf"/>
</dbReference>
<dbReference type="SUPFAM" id="SSF50630">
    <property type="entry name" value="Acid proteases"/>
    <property type="match status" value="1"/>
</dbReference>
<keyword evidence="9" id="KW-0378">Hydrolase</keyword>
<dbReference type="GO" id="GO:0004523">
    <property type="term" value="F:RNA-DNA hybrid ribonuclease activity"/>
    <property type="evidence" value="ECO:0007669"/>
    <property type="project" value="UniProtKB-EC"/>
</dbReference>
<keyword evidence="5" id="KW-0548">Nucleotidyltransferase</keyword>
<evidence type="ECO:0000256" key="16">
    <source>
        <dbReference type="ARBA" id="ARBA00039658"/>
    </source>
</evidence>
<dbReference type="GeneID" id="113038303"/>
<dbReference type="GO" id="GO:0003677">
    <property type="term" value="F:DNA binding"/>
    <property type="evidence" value="ECO:0007669"/>
    <property type="project" value="UniProtKB-KW"/>
</dbReference>
<evidence type="ECO:0000256" key="7">
    <source>
        <dbReference type="ARBA" id="ARBA00022750"/>
    </source>
</evidence>
<feature type="compositionally biased region" description="Basic and acidic residues" evidence="18">
    <location>
        <begin position="1672"/>
        <end position="1691"/>
    </location>
</feature>
<keyword evidence="13" id="KW-0695">RNA-directed DNA polymerase</keyword>
<evidence type="ECO:0000256" key="18">
    <source>
        <dbReference type="SAM" id="MobiDB-lite"/>
    </source>
</evidence>
<comment type="similarity">
    <text evidence="1">Belongs to the beta type-B retroviral polymerase family. HERV class-II K(HML-2) pol subfamily.</text>
</comment>
<gene>
    <name evidence="23" type="primary">LOC113038303</name>
</gene>
<evidence type="ECO:0000256" key="17">
    <source>
        <dbReference type="PROSITE-ProRule" id="PRU00047"/>
    </source>
</evidence>
<evidence type="ECO:0000313" key="22">
    <source>
        <dbReference type="Proteomes" id="UP000515129"/>
    </source>
</evidence>
<dbReference type="PROSITE" id="PS50158">
    <property type="entry name" value="ZF_CCHC"/>
    <property type="match status" value="1"/>
</dbReference>
<evidence type="ECO:0000256" key="1">
    <source>
        <dbReference type="ARBA" id="ARBA00010879"/>
    </source>
</evidence>
<dbReference type="InterPro" id="IPR000477">
    <property type="entry name" value="RT_dom"/>
</dbReference>
<dbReference type="GO" id="GO:0008270">
    <property type="term" value="F:zinc ion binding"/>
    <property type="evidence" value="ECO:0007669"/>
    <property type="project" value="UniProtKB-KW"/>
</dbReference>
<dbReference type="InterPro" id="IPR001969">
    <property type="entry name" value="Aspartic_peptidase_AS"/>
</dbReference>
<dbReference type="InterPro" id="IPR043502">
    <property type="entry name" value="DNA/RNA_pol_sf"/>
</dbReference>
<evidence type="ECO:0000256" key="10">
    <source>
        <dbReference type="ARBA" id="ARBA00022842"/>
    </source>
</evidence>
<dbReference type="FunFam" id="3.30.420.10:FF:000032">
    <property type="entry name" value="Retrovirus-related Pol polyprotein from transposon 297-like Protein"/>
    <property type="match status" value="1"/>
</dbReference>
<dbReference type="Gene3D" id="4.10.60.10">
    <property type="entry name" value="Zinc finger, CCHC-type"/>
    <property type="match status" value="1"/>
</dbReference>
<dbReference type="Pfam" id="PF14893">
    <property type="entry name" value="PNMA"/>
    <property type="match status" value="1"/>
</dbReference>
<feature type="domain" description="CCHC-type" evidence="19">
    <location>
        <begin position="317"/>
        <end position="330"/>
    </location>
</feature>
<evidence type="ECO:0000256" key="13">
    <source>
        <dbReference type="ARBA" id="ARBA00022918"/>
    </source>
</evidence>
<keyword evidence="10" id="KW-0460">Magnesium</keyword>